<gene>
    <name evidence="1" type="ORF">A5893_15580</name>
</gene>
<reference evidence="1 2" key="1">
    <citation type="submission" date="2016-04" db="EMBL/GenBank/DDBJ databases">
        <authorList>
            <person name="Evans L.H."/>
            <person name="Alamgir A."/>
            <person name="Owens N."/>
            <person name="Weber N.D."/>
            <person name="Virtaneva K."/>
            <person name="Barbian K."/>
            <person name="Babar A."/>
            <person name="Rosenke K."/>
        </authorList>
    </citation>
    <scope>NUCLEOTIDE SEQUENCE [LARGE SCALE GENOMIC DNA]</scope>
    <source>
        <strain evidence="1 2">CCM 8644</strain>
    </source>
</reference>
<proteinExistence type="predicted"/>
<evidence type="ECO:0000313" key="2">
    <source>
        <dbReference type="Proteomes" id="UP000078459"/>
    </source>
</evidence>
<accession>A0A179DAZ0</accession>
<protein>
    <recommendedName>
        <fullName evidence="3">DUF1573 domain-containing protein</fullName>
    </recommendedName>
</protein>
<reference evidence="1 2" key="2">
    <citation type="submission" date="2016-06" db="EMBL/GenBank/DDBJ databases">
        <title>Pedobacter psychrophilus sp. nov., isolated from Antarctic fragmentary rock.</title>
        <authorList>
            <person name="Svec P."/>
        </authorList>
    </citation>
    <scope>NUCLEOTIDE SEQUENCE [LARGE SCALE GENOMIC DNA]</scope>
    <source>
        <strain evidence="1 2">CCM 8644</strain>
    </source>
</reference>
<dbReference type="RefSeq" id="WP_068823610.1">
    <property type="nucleotide sequence ID" value="NZ_LWHJ01000031.1"/>
</dbReference>
<evidence type="ECO:0008006" key="3">
    <source>
        <dbReference type="Google" id="ProtNLM"/>
    </source>
</evidence>
<dbReference type="OrthoDB" id="826619at2"/>
<dbReference type="PANTHER" id="PTHR37833">
    <property type="entry name" value="LIPOPROTEIN-RELATED"/>
    <property type="match status" value="1"/>
</dbReference>
<dbReference type="Proteomes" id="UP000078459">
    <property type="component" value="Unassembled WGS sequence"/>
</dbReference>
<dbReference type="Pfam" id="PF07610">
    <property type="entry name" value="DUF1573"/>
    <property type="match status" value="1"/>
</dbReference>
<evidence type="ECO:0000313" key="1">
    <source>
        <dbReference type="EMBL" id="OAQ38216.1"/>
    </source>
</evidence>
<dbReference type="PANTHER" id="PTHR37833:SF1">
    <property type="entry name" value="SIGNAL PEPTIDE PROTEIN"/>
    <property type="match status" value="1"/>
</dbReference>
<dbReference type="EMBL" id="LWHJ01000031">
    <property type="protein sequence ID" value="OAQ38216.1"/>
    <property type="molecule type" value="Genomic_DNA"/>
</dbReference>
<organism evidence="1 2">
    <name type="scientific">Pedobacter psychrophilus</name>
    <dbReference type="NCBI Taxonomy" id="1826909"/>
    <lineage>
        <taxon>Bacteria</taxon>
        <taxon>Pseudomonadati</taxon>
        <taxon>Bacteroidota</taxon>
        <taxon>Sphingobacteriia</taxon>
        <taxon>Sphingobacteriales</taxon>
        <taxon>Sphingobacteriaceae</taxon>
        <taxon>Pedobacter</taxon>
    </lineage>
</organism>
<dbReference type="InterPro" id="IPR011467">
    <property type="entry name" value="DUF1573"/>
</dbReference>
<sequence length="120" mass="13559">MKNIILIITFFTILSQQFPTLEFDKKIYDFKKIKPNTTVTATFKLTNKSNKVPLIIYSVSTTCGCTTAKAPKIIKPSQSDFIIIKFDSRGYNGLINKDIVVITNTKNEYDKLTIKGNVSN</sequence>
<keyword evidence="2" id="KW-1185">Reference proteome</keyword>
<name>A0A179DAZ0_9SPHI</name>
<dbReference type="AlphaFoldDB" id="A0A179DAZ0"/>
<dbReference type="STRING" id="1826909.A5893_15580"/>
<comment type="caution">
    <text evidence="1">The sequence shown here is derived from an EMBL/GenBank/DDBJ whole genome shotgun (WGS) entry which is preliminary data.</text>
</comment>
<dbReference type="Gene3D" id="2.60.40.10">
    <property type="entry name" value="Immunoglobulins"/>
    <property type="match status" value="1"/>
</dbReference>
<dbReference type="InterPro" id="IPR013783">
    <property type="entry name" value="Ig-like_fold"/>
</dbReference>